<dbReference type="AlphaFoldDB" id="A0AAV9AC12"/>
<reference evidence="1" key="1">
    <citation type="journal article" date="2023" name="Nat. Commun.">
        <title>Diploid and tetraploid genomes of Acorus and the evolution of monocots.</title>
        <authorList>
            <person name="Ma L."/>
            <person name="Liu K.W."/>
            <person name="Li Z."/>
            <person name="Hsiao Y.Y."/>
            <person name="Qi Y."/>
            <person name="Fu T."/>
            <person name="Tang G.D."/>
            <person name="Zhang D."/>
            <person name="Sun W.H."/>
            <person name="Liu D.K."/>
            <person name="Li Y."/>
            <person name="Chen G.Z."/>
            <person name="Liu X.D."/>
            <person name="Liao X.Y."/>
            <person name="Jiang Y.T."/>
            <person name="Yu X."/>
            <person name="Hao Y."/>
            <person name="Huang J."/>
            <person name="Zhao X.W."/>
            <person name="Ke S."/>
            <person name="Chen Y.Y."/>
            <person name="Wu W.L."/>
            <person name="Hsu J.L."/>
            <person name="Lin Y.F."/>
            <person name="Huang M.D."/>
            <person name="Li C.Y."/>
            <person name="Huang L."/>
            <person name="Wang Z.W."/>
            <person name="Zhao X."/>
            <person name="Zhong W.Y."/>
            <person name="Peng D.H."/>
            <person name="Ahmad S."/>
            <person name="Lan S."/>
            <person name="Zhang J.S."/>
            <person name="Tsai W.C."/>
            <person name="Van de Peer Y."/>
            <person name="Liu Z.J."/>
        </authorList>
    </citation>
    <scope>NUCLEOTIDE SEQUENCE</scope>
    <source>
        <strain evidence="1">SCP</strain>
    </source>
</reference>
<comment type="caution">
    <text evidence="1">The sequence shown here is derived from an EMBL/GenBank/DDBJ whole genome shotgun (WGS) entry which is preliminary data.</text>
</comment>
<gene>
    <name evidence="1" type="ORF">QJS04_geneDACA008715</name>
</gene>
<accession>A0AAV9AC12</accession>
<protein>
    <submittedName>
        <fullName evidence="1">Uncharacterized protein</fullName>
    </submittedName>
</protein>
<evidence type="ECO:0000313" key="2">
    <source>
        <dbReference type="Proteomes" id="UP001179952"/>
    </source>
</evidence>
<name>A0AAV9AC12_ACOGR</name>
<keyword evidence="2" id="KW-1185">Reference proteome</keyword>
<evidence type="ECO:0000313" key="1">
    <source>
        <dbReference type="EMBL" id="KAK1261871.1"/>
    </source>
</evidence>
<sequence length="66" mass="7344">MSDGMSQDDTTTSRNEAIVTQFSFQSIKLNAKGIICVMRQVCVDKFCRLVGKNVTFLTTNPLINGR</sequence>
<reference evidence="1" key="2">
    <citation type="submission" date="2023-06" db="EMBL/GenBank/DDBJ databases">
        <authorList>
            <person name="Ma L."/>
            <person name="Liu K.-W."/>
            <person name="Li Z."/>
            <person name="Hsiao Y.-Y."/>
            <person name="Qi Y."/>
            <person name="Fu T."/>
            <person name="Tang G."/>
            <person name="Zhang D."/>
            <person name="Sun W.-H."/>
            <person name="Liu D.-K."/>
            <person name="Li Y."/>
            <person name="Chen G.-Z."/>
            <person name="Liu X.-D."/>
            <person name="Liao X.-Y."/>
            <person name="Jiang Y.-T."/>
            <person name="Yu X."/>
            <person name="Hao Y."/>
            <person name="Huang J."/>
            <person name="Zhao X.-W."/>
            <person name="Ke S."/>
            <person name="Chen Y.-Y."/>
            <person name="Wu W.-L."/>
            <person name="Hsu J.-L."/>
            <person name="Lin Y.-F."/>
            <person name="Huang M.-D."/>
            <person name="Li C.-Y."/>
            <person name="Huang L."/>
            <person name="Wang Z.-W."/>
            <person name="Zhao X."/>
            <person name="Zhong W.-Y."/>
            <person name="Peng D.-H."/>
            <person name="Ahmad S."/>
            <person name="Lan S."/>
            <person name="Zhang J.-S."/>
            <person name="Tsai W.-C."/>
            <person name="Van De Peer Y."/>
            <person name="Liu Z.-J."/>
        </authorList>
    </citation>
    <scope>NUCLEOTIDE SEQUENCE</scope>
    <source>
        <strain evidence="1">SCP</strain>
        <tissue evidence="1">Leaves</tissue>
    </source>
</reference>
<dbReference type="EMBL" id="JAUJYN010000010">
    <property type="protein sequence ID" value="KAK1261871.1"/>
    <property type="molecule type" value="Genomic_DNA"/>
</dbReference>
<organism evidence="1 2">
    <name type="scientific">Acorus gramineus</name>
    <name type="common">Dwarf sweet flag</name>
    <dbReference type="NCBI Taxonomy" id="55184"/>
    <lineage>
        <taxon>Eukaryota</taxon>
        <taxon>Viridiplantae</taxon>
        <taxon>Streptophyta</taxon>
        <taxon>Embryophyta</taxon>
        <taxon>Tracheophyta</taxon>
        <taxon>Spermatophyta</taxon>
        <taxon>Magnoliopsida</taxon>
        <taxon>Liliopsida</taxon>
        <taxon>Acoraceae</taxon>
        <taxon>Acorus</taxon>
    </lineage>
</organism>
<proteinExistence type="predicted"/>
<dbReference type="Proteomes" id="UP001179952">
    <property type="component" value="Unassembled WGS sequence"/>
</dbReference>